<keyword evidence="3" id="KW-1185">Reference proteome</keyword>
<dbReference type="RefSeq" id="WP_129921278.1">
    <property type="nucleotide sequence ID" value="NZ_SEWE01000021.1"/>
</dbReference>
<dbReference type="AlphaFoldDB" id="A0A4Q5LAR0"/>
<reference evidence="2 3" key="1">
    <citation type="submission" date="2019-02" db="EMBL/GenBank/DDBJ databases">
        <title>Bacterial novel species isolated from soil.</title>
        <authorList>
            <person name="Jung H.-Y."/>
        </authorList>
    </citation>
    <scope>NUCLEOTIDE SEQUENCE [LARGE SCALE GENOMIC DNA]</scope>
    <source>
        <strain evidence="2 3">1-3-3-3</strain>
    </source>
</reference>
<name>A0A4Q5LAR0_9BACT</name>
<organism evidence="2 3">
    <name type="scientific">Hymenobacter persicinus</name>
    <dbReference type="NCBI Taxonomy" id="2025506"/>
    <lineage>
        <taxon>Bacteria</taxon>
        <taxon>Pseudomonadati</taxon>
        <taxon>Bacteroidota</taxon>
        <taxon>Cytophagia</taxon>
        <taxon>Cytophagales</taxon>
        <taxon>Hymenobacteraceae</taxon>
        <taxon>Hymenobacter</taxon>
    </lineage>
</organism>
<feature type="region of interest" description="Disordered" evidence="1">
    <location>
        <begin position="157"/>
        <end position="184"/>
    </location>
</feature>
<gene>
    <name evidence="2" type="ORF">EWM57_11425</name>
</gene>
<evidence type="ECO:0000256" key="1">
    <source>
        <dbReference type="SAM" id="MobiDB-lite"/>
    </source>
</evidence>
<proteinExistence type="predicted"/>
<protein>
    <submittedName>
        <fullName evidence="2">Uncharacterized protein</fullName>
    </submittedName>
</protein>
<evidence type="ECO:0000313" key="3">
    <source>
        <dbReference type="Proteomes" id="UP000294155"/>
    </source>
</evidence>
<dbReference type="Proteomes" id="UP000294155">
    <property type="component" value="Unassembled WGS sequence"/>
</dbReference>
<accession>A0A4Q5LAR0</accession>
<feature type="compositionally biased region" description="Pro residues" evidence="1">
    <location>
        <begin position="174"/>
        <end position="184"/>
    </location>
</feature>
<dbReference type="OrthoDB" id="875567at2"/>
<sequence>MSAPPGTDFYSAKSDTELLFITQNAAYYHAELVQAARRELLRRGVAPDRLLPPAAPAPTFDEPVEAPARPWLRPVMGAGVAALALVTYLLWPAPAAAPPKPRPAPPAELVAVETHVLPSFEALTETQLRQMPAALPPASRPTPPPVANTCCWPAASGTPKISRPTSTTRCGPAGLPPPCRGRLT</sequence>
<comment type="caution">
    <text evidence="2">The sequence shown here is derived from an EMBL/GenBank/DDBJ whole genome shotgun (WGS) entry which is preliminary data.</text>
</comment>
<dbReference type="EMBL" id="SEWE01000021">
    <property type="protein sequence ID" value="RYU79136.1"/>
    <property type="molecule type" value="Genomic_DNA"/>
</dbReference>
<evidence type="ECO:0000313" key="2">
    <source>
        <dbReference type="EMBL" id="RYU79136.1"/>
    </source>
</evidence>